<evidence type="ECO:0000313" key="1">
    <source>
        <dbReference type="EMBL" id="POW09464.1"/>
    </source>
</evidence>
<evidence type="ECO:0000313" key="2">
    <source>
        <dbReference type="Proteomes" id="UP000239156"/>
    </source>
</evidence>
<gene>
    <name evidence="1" type="ORF">PSTT_06836</name>
</gene>
<dbReference type="AlphaFoldDB" id="A0A2S4VIT3"/>
<accession>A0A2S4VIT3</accession>
<protein>
    <submittedName>
        <fullName evidence="1">Uncharacterized protein</fullName>
    </submittedName>
</protein>
<organism evidence="1 2">
    <name type="scientific">Puccinia striiformis</name>
    <dbReference type="NCBI Taxonomy" id="27350"/>
    <lineage>
        <taxon>Eukaryota</taxon>
        <taxon>Fungi</taxon>
        <taxon>Dikarya</taxon>
        <taxon>Basidiomycota</taxon>
        <taxon>Pucciniomycotina</taxon>
        <taxon>Pucciniomycetes</taxon>
        <taxon>Pucciniales</taxon>
        <taxon>Pucciniaceae</taxon>
        <taxon>Puccinia</taxon>
    </lineage>
</organism>
<dbReference type="VEuPathDB" id="FungiDB:PSHT_01655"/>
<dbReference type="EMBL" id="PKSL01000055">
    <property type="protein sequence ID" value="POW09464.1"/>
    <property type="molecule type" value="Genomic_DNA"/>
</dbReference>
<comment type="caution">
    <text evidence="1">The sequence shown here is derived from an EMBL/GenBank/DDBJ whole genome shotgun (WGS) entry which is preliminary data.</text>
</comment>
<proteinExistence type="predicted"/>
<reference evidence="1" key="1">
    <citation type="submission" date="2017-12" db="EMBL/GenBank/DDBJ databases">
        <title>Gene loss provides genomic basis for host adaptation in cereal stripe rust fungi.</title>
        <authorList>
            <person name="Xia C."/>
        </authorList>
    </citation>
    <scope>NUCLEOTIDE SEQUENCE [LARGE SCALE GENOMIC DNA]</scope>
    <source>
        <strain evidence="1">93-210</strain>
    </source>
</reference>
<name>A0A2S4VIT3_9BASI</name>
<keyword evidence="2" id="KW-1185">Reference proteome</keyword>
<dbReference type="VEuPathDB" id="FungiDB:PSTT_06836"/>
<dbReference type="Proteomes" id="UP000239156">
    <property type="component" value="Unassembled WGS sequence"/>
</dbReference>
<sequence>MPDGTSVVDTQSSSISSGVWSRGKLLFPVSLCIVGQHSPVLLVGRSYTFEGDLTGPNLCQAPHFNFVLGEERPSTVNASEREQIRVRGVGTIKATQRFPINNEHGDSLMEVIVHHQDQRARGGFIRCKTQKVFVKTLLLNGEGDDGAAKLCPSMLSENKTHQAQLGKLY</sequence>